<feature type="domain" description="Peptidase M24" evidence="1">
    <location>
        <begin position="131"/>
        <end position="329"/>
    </location>
</feature>
<dbReference type="InterPro" id="IPR036005">
    <property type="entry name" value="Creatinase/aminopeptidase-like"/>
</dbReference>
<dbReference type="PANTHER" id="PTHR46112:SF2">
    <property type="entry name" value="XAA-PRO AMINOPEPTIDASE P-RELATED"/>
    <property type="match status" value="1"/>
</dbReference>
<accession>A0ABD5UQQ5</accession>
<reference evidence="2 3" key="1">
    <citation type="journal article" date="2019" name="Int. J. Syst. Evol. Microbiol.">
        <title>The Global Catalogue of Microorganisms (GCM) 10K type strain sequencing project: providing services to taxonomists for standard genome sequencing and annotation.</title>
        <authorList>
            <consortium name="The Broad Institute Genomics Platform"/>
            <consortium name="The Broad Institute Genome Sequencing Center for Infectious Disease"/>
            <person name="Wu L."/>
            <person name="Ma J."/>
        </authorList>
    </citation>
    <scope>NUCLEOTIDE SEQUENCE [LARGE SCALE GENOMIC DNA]</scope>
    <source>
        <strain evidence="2 3">SKJ47</strain>
    </source>
</reference>
<dbReference type="SUPFAM" id="SSF55920">
    <property type="entry name" value="Creatinase/aminopeptidase"/>
    <property type="match status" value="1"/>
</dbReference>
<comment type="caution">
    <text evidence="2">The sequence shown here is derived from an EMBL/GenBank/DDBJ whole genome shotgun (WGS) entry which is preliminary data.</text>
</comment>
<dbReference type="PANTHER" id="PTHR46112">
    <property type="entry name" value="AMINOPEPTIDASE"/>
    <property type="match status" value="1"/>
</dbReference>
<dbReference type="EMBL" id="JBHSXL010000002">
    <property type="protein sequence ID" value="MFC6891533.1"/>
    <property type="molecule type" value="Genomic_DNA"/>
</dbReference>
<sequence length="363" mass="40073">MIEQTKLDRLDSYLATNDLETVWFATPPMFAWLTGGSNLIVREGATGIAAAGYDGEHITVITTNIEGQRLLKEEIDHNVRLVEYPWHERSLEEAVTENTATPAAADFECGNLSRVDRSVLTQPLTDSDVKRYRTVCRETAEAVEEVALDATPTDTEVDLAAQLSHALHQRKIESPVVLVGGEKRVQQYRHFTPTDTKVGGYAVLTVVGTRYGLNAAVTRTVEFDDAPYWLEDRYEDLSRVAATMAAATWREGIHGGSAGDVFETIQVAYDKLGYRNEWQNHHQGGALGYASREWIATPGHDAPVELPMTYGWNPTVKGVKTEDTILATKDGIEVLSTTGEFPTFTAEAIGIDTELTLPDILKM</sequence>
<proteinExistence type="predicted"/>
<dbReference type="InterPro" id="IPR000994">
    <property type="entry name" value="Pept_M24"/>
</dbReference>
<evidence type="ECO:0000259" key="1">
    <source>
        <dbReference type="Pfam" id="PF00557"/>
    </source>
</evidence>
<dbReference type="RefSeq" id="WP_379739897.1">
    <property type="nucleotide sequence ID" value="NZ_JBHSVN010000002.1"/>
</dbReference>
<dbReference type="Gene3D" id="3.90.230.10">
    <property type="entry name" value="Creatinase/methionine aminopeptidase superfamily"/>
    <property type="match status" value="1"/>
</dbReference>
<dbReference type="InterPro" id="IPR050659">
    <property type="entry name" value="Peptidase_M24B"/>
</dbReference>
<dbReference type="SUPFAM" id="SSF53092">
    <property type="entry name" value="Creatinase/prolidase N-terminal domain"/>
    <property type="match status" value="1"/>
</dbReference>
<evidence type="ECO:0000313" key="3">
    <source>
        <dbReference type="Proteomes" id="UP001596296"/>
    </source>
</evidence>
<evidence type="ECO:0000313" key="2">
    <source>
        <dbReference type="EMBL" id="MFC6891533.1"/>
    </source>
</evidence>
<dbReference type="Pfam" id="PF00557">
    <property type="entry name" value="Peptidase_M24"/>
    <property type="match status" value="1"/>
</dbReference>
<gene>
    <name evidence="2" type="ORF">ACFQE9_02705</name>
</gene>
<dbReference type="CDD" id="cd01066">
    <property type="entry name" value="APP_MetAP"/>
    <property type="match status" value="1"/>
</dbReference>
<dbReference type="AlphaFoldDB" id="A0ABD5UQQ5"/>
<protein>
    <submittedName>
        <fullName evidence="2">M24 family metallopeptidase</fullName>
    </submittedName>
</protein>
<organism evidence="2 3">
    <name type="scientific">Halopenitus salinus</name>
    <dbReference type="NCBI Taxonomy" id="1198295"/>
    <lineage>
        <taxon>Archaea</taxon>
        <taxon>Methanobacteriati</taxon>
        <taxon>Methanobacteriota</taxon>
        <taxon>Stenosarchaea group</taxon>
        <taxon>Halobacteria</taxon>
        <taxon>Halobacteriales</taxon>
        <taxon>Haloferacaceae</taxon>
        <taxon>Halopenitus</taxon>
    </lineage>
</organism>
<keyword evidence="3" id="KW-1185">Reference proteome</keyword>
<dbReference type="Proteomes" id="UP001596296">
    <property type="component" value="Unassembled WGS sequence"/>
</dbReference>
<name>A0ABD5UQQ5_9EURY</name>
<dbReference type="InterPro" id="IPR029149">
    <property type="entry name" value="Creatin/AminoP/Spt16_N"/>
</dbReference>